<name>A0ABM0M296_SACKO</name>
<dbReference type="GeneID" id="102803329"/>
<keyword evidence="1" id="KW-0812">Transmembrane</keyword>
<gene>
    <name evidence="3" type="primary">LOC102803329</name>
</gene>
<evidence type="ECO:0000313" key="3">
    <source>
        <dbReference type="RefSeq" id="XP_006814137.1"/>
    </source>
</evidence>
<dbReference type="RefSeq" id="XP_006814137.1">
    <property type="nucleotide sequence ID" value="XM_006814074.1"/>
</dbReference>
<dbReference type="InterPro" id="IPR052728">
    <property type="entry name" value="O2_lipid_transport_reg"/>
</dbReference>
<dbReference type="PANTHER" id="PTHR11161:SF0">
    <property type="entry name" value="O-ACYLTRANSFERASE LIKE PROTEIN"/>
    <property type="match status" value="1"/>
</dbReference>
<feature type="transmembrane region" description="Helical" evidence="1">
    <location>
        <begin position="163"/>
        <end position="180"/>
    </location>
</feature>
<sequence>MVAIVSVIIGCSCITAYLATYYGHNPSRAHGLYNDNYLSDLGSSEYDLLFDKPWFRWPSFISGTVAGYLIVIYEEKRFKLPWYYVLLGWCMSMFMAITSLYGIWGSYLGDELSQTESVFYITYSHTAWAIAVAWVPFACLSGNGGVVNTFLQWKFFIPFGRLTYNWYIIHPPLVAIYYYTLNRLFFYTNYSFVYLCISTLILIKAVAFLLHLLIDCPMQGIWVIIEKRLQKKPKYQ</sequence>
<feature type="transmembrane region" description="Helical" evidence="1">
    <location>
        <begin position="55"/>
        <end position="73"/>
    </location>
</feature>
<keyword evidence="1" id="KW-1133">Transmembrane helix</keyword>
<evidence type="ECO:0000313" key="2">
    <source>
        <dbReference type="Proteomes" id="UP000694865"/>
    </source>
</evidence>
<protein>
    <submittedName>
        <fullName evidence="3">Nose resistant to fluoxetine protein 6-like</fullName>
    </submittedName>
</protein>
<accession>A0ABM0M296</accession>
<keyword evidence="2" id="KW-1185">Reference proteome</keyword>
<feature type="transmembrane region" description="Helical" evidence="1">
    <location>
        <begin position="192"/>
        <end position="214"/>
    </location>
</feature>
<organism evidence="2 3">
    <name type="scientific">Saccoglossus kowalevskii</name>
    <name type="common">Acorn worm</name>
    <dbReference type="NCBI Taxonomy" id="10224"/>
    <lineage>
        <taxon>Eukaryota</taxon>
        <taxon>Metazoa</taxon>
        <taxon>Hemichordata</taxon>
        <taxon>Enteropneusta</taxon>
        <taxon>Harrimaniidae</taxon>
        <taxon>Saccoglossus</taxon>
    </lineage>
</organism>
<proteinExistence type="predicted"/>
<dbReference type="Proteomes" id="UP000694865">
    <property type="component" value="Unplaced"/>
</dbReference>
<dbReference type="PANTHER" id="PTHR11161">
    <property type="entry name" value="O-ACYLTRANSFERASE"/>
    <property type="match status" value="1"/>
</dbReference>
<keyword evidence="1" id="KW-0472">Membrane</keyword>
<feature type="transmembrane region" description="Helical" evidence="1">
    <location>
        <begin position="127"/>
        <end position="151"/>
    </location>
</feature>
<feature type="transmembrane region" description="Helical" evidence="1">
    <location>
        <begin position="85"/>
        <end position="107"/>
    </location>
</feature>
<reference evidence="3" key="1">
    <citation type="submission" date="2025-08" db="UniProtKB">
        <authorList>
            <consortium name="RefSeq"/>
        </authorList>
    </citation>
    <scope>IDENTIFICATION</scope>
    <source>
        <tissue evidence="3">Testes</tissue>
    </source>
</reference>
<evidence type="ECO:0000256" key="1">
    <source>
        <dbReference type="SAM" id="Phobius"/>
    </source>
</evidence>